<evidence type="ECO:0000259" key="3">
    <source>
        <dbReference type="PROSITE" id="PS50902"/>
    </source>
</evidence>
<dbReference type="AlphaFoldDB" id="A0A3A1Y1G2"/>
<gene>
    <name evidence="4" type="ORF">CKF54_07580</name>
</gene>
<dbReference type="OrthoDB" id="359268at2"/>
<keyword evidence="5" id="KW-1185">Reference proteome</keyword>
<keyword evidence="1" id="KW-0285">Flavoprotein</keyword>
<dbReference type="GO" id="GO:0010181">
    <property type="term" value="F:FMN binding"/>
    <property type="evidence" value="ECO:0007669"/>
    <property type="project" value="InterPro"/>
</dbReference>
<dbReference type="SUPFAM" id="SSF52218">
    <property type="entry name" value="Flavoproteins"/>
    <property type="match status" value="1"/>
</dbReference>
<accession>A0A3A1Y1G2</accession>
<comment type="caution">
    <text evidence="4">The sequence shown here is derived from an EMBL/GenBank/DDBJ whole genome shotgun (WGS) entry which is preliminary data.</text>
</comment>
<dbReference type="InterPro" id="IPR029039">
    <property type="entry name" value="Flavoprotein-like_sf"/>
</dbReference>
<reference evidence="4 5" key="1">
    <citation type="submission" date="2017-08" db="EMBL/GenBank/DDBJ databases">
        <title>Reclassification of Bisgaard taxon 37 and 44.</title>
        <authorList>
            <person name="Christensen H."/>
        </authorList>
    </citation>
    <scope>NUCLEOTIDE SEQUENCE [LARGE SCALE GENOMIC DNA]</scope>
    <source>
        <strain evidence="4 5">B96_3</strain>
    </source>
</reference>
<feature type="domain" description="Flavodoxin-like" evidence="3">
    <location>
        <begin position="4"/>
        <end position="149"/>
    </location>
</feature>
<protein>
    <recommendedName>
        <fullName evidence="3">Flavodoxin-like domain-containing protein</fullName>
    </recommendedName>
</protein>
<dbReference type="Gene3D" id="3.40.50.360">
    <property type="match status" value="1"/>
</dbReference>
<dbReference type="InterPro" id="IPR008254">
    <property type="entry name" value="Flavodoxin/NO_synth"/>
</dbReference>
<evidence type="ECO:0000256" key="1">
    <source>
        <dbReference type="ARBA" id="ARBA00022630"/>
    </source>
</evidence>
<keyword evidence="2" id="KW-0288">FMN</keyword>
<dbReference type="RefSeq" id="WP_119525751.1">
    <property type="nucleotide sequence ID" value="NZ_NRHC01000131.1"/>
</dbReference>
<name>A0A3A1Y1G2_9GAMM</name>
<dbReference type="EMBL" id="NRHC01000131">
    <property type="protein sequence ID" value="RIY31116.1"/>
    <property type="molecule type" value="Genomic_DNA"/>
</dbReference>
<dbReference type="Proteomes" id="UP000265691">
    <property type="component" value="Unassembled WGS sequence"/>
</dbReference>
<proteinExistence type="predicted"/>
<sequence>MTKFYVISGSTLGTAEVAAETIVEEVEQSFAKKAELLHSPSLEQISDATHLVVICSTHGAGEFPDTFAPLAQAISKSEKPFPSLEKLLLIGIGSSDYDTYNGAIRELAKIFASKGIEPIVEPLLIDVVETFEPDLTALSLFTAHADEFFA</sequence>
<organism evidence="4 5">
    <name type="scientific">Psittacicella hinzii</name>
    <dbReference type="NCBI Taxonomy" id="2028575"/>
    <lineage>
        <taxon>Bacteria</taxon>
        <taxon>Pseudomonadati</taxon>
        <taxon>Pseudomonadota</taxon>
        <taxon>Gammaproteobacteria</taxon>
        <taxon>Pasteurellales</taxon>
        <taxon>Psittacicellaceae</taxon>
        <taxon>Psittacicella</taxon>
    </lineage>
</organism>
<dbReference type="Pfam" id="PF00258">
    <property type="entry name" value="Flavodoxin_1"/>
    <property type="match status" value="1"/>
</dbReference>
<dbReference type="PROSITE" id="PS50902">
    <property type="entry name" value="FLAVODOXIN_LIKE"/>
    <property type="match status" value="1"/>
</dbReference>
<evidence type="ECO:0000256" key="2">
    <source>
        <dbReference type="ARBA" id="ARBA00022643"/>
    </source>
</evidence>
<evidence type="ECO:0000313" key="4">
    <source>
        <dbReference type="EMBL" id="RIY31116.1"/>
    </source>
</evidence>
<evidence type="ECO:0000313" key="5">
    <source>
        <dbReference type="Proteomes" id="UP000265691"/>
    </source>
</evidence>